<dbReference type="RefSeq" id="WP_326927890.1">
    <property type="nucleotide sequence ID" value="NZ_CP123443.1"/>
</dbReference>
<dbReference type="Proteomes" id="UP001228690">
    <property type="component" value="Chromosome"/>
</dbReference>
<organism evidence="2 3">
    <name type="scientific">Candidatus Haliotispira prima</name>
    <dbReference type="NCBI Taxonomy" id="3034016"/>
    <lineage>
        <taxon>Bacteria</taxon>
        <taxon>Pseudomonadati</taxon>
        <taxon>Spirochaetota</taxon>
        <taxon>Spirochaetia</taxon>
        <taxon>Spirochaetales</taxon>
        <taxon>Spirochaetaceae</taxon>
        <taxon>Candidatus Haliotispira</taxon>
    </lineage>
</organism>
<dbReference type="EMBL" id="CP123443">
    <property type="protein sequence ID" value="WGK69704.1"/>
    <property type="molecule type" value="Genomic_DNA"/>
</dbReference>
<feature type="region of interest" description="Disordered" evidence="1">
    <location>
        <begin position="150"/>
        <end position="179"/>
    </location>
</feature>
<evidence type="ECO:0000256" key="1">
    <source>
        <dbReference type="SAM" id="MobiDB-lite"/>
    </source>
</evidence>
<protein>
    <submittedName>
        <fullName evidence="2">Uncharacterized protein</fullName>
    </submittedName>
</protein>
<evidence type="ECO:0000313" key="3">
    <source>
        <dbReference type="Proteomes" id="UP001228690"/>
    </source>
</evidence>
<evidence type="ECO:0000313" key="2">
    <source>
        <dbReference type="EMBL" id="WGK69704.1"/>
    </source>
</evidence>
<accession>A0ABY8MI54</accession>
<gene>
    <name evidence="2" type="ORF">P0082_02245</name>
</gene>
<sequence length="179" mass="21096">MNVRVYKKLYRELLEREHIGRLPETIFVEVRNYISSYAEKNSRVATSGRLRNGKQTFTTWLVRYHKVRVRKPSEEVLGYMQLLGILFLYVWHVEAKEGITDDFLVEEALKEFNRNREYRRTFELPHPPKRRGRPPLQALPVRRSIAKKATGRKAVPKKAAQSALRKAAIPKSLRKKIVR</sequence>
<reference evidence="2 3" key="1">
    <citation type="submission" date="2023-04" db="EMBL/GenBank/DDBJ databases">
        <title>Spirochaete genome identified in red abalone sample constitutes a novel genus.</title>
        <authorList>
            <person name="Sharma S.P."/>
            <person name="Purcell C.M."/>
            <person name="Hyde J.R."/>
            <person name="Severin A.J."/>
        </authorList>
    </citation>
    <scope>NUCLEOTIDE SEQUENCE [LARGE SCALE GENOMIC DNA]</scope>
    <source>
        <strain evidence="2 3">SP-2023</strain>
    </source>
</reference>
<name>A0ABY8MI54_9SPIO</name>
<proteinExistence type="predicted"/>
<keyword evidence="3" id="KW-1185">Reference proteome</keyword>